<dbReference type="InterPro" id="IPR003599">
    <property type="entry name" value="Ig_sub"/>
</dbReference>
<comment type="caution">
    <text evidence="2">The sequence shown here is derived from an EMBL/GenBank/DDBJ whole genome shotgun (WGS) entry which is preliminary data.</text>
</comment>
<dbReference type="KEGG" id="tng:GSTEN00018572G001"/>
<evidence type="ECO:0000313" key="2">
    <source>
        <dbReference type="EMBL" id="CAG00215.1"/>
    </source>
</evidence>
<dbReference type="PROSITE" id="PS50835">
    <property type="entry name" value="IG_LIKE"/>
    <property type="match status" value="1"/>
</dbReference>
<dbReference type="PANTHER" id="PTHR46013">
    <property type="entry name" value="VASCULAR CELL ADHESION MOLECULE 1"/>
    <property type="match status" value="1"/>
</dbReference>
<dbReference type="InterPro" id="IPR036179">
    <property type="entry name" value="Ig-like_dom_sf"/>
</dbReference>
<gene>
    <name evidence="2" type="ORF">GSTENG00018572001</name>
</gene>
<proteinExistence type="predicted"/>
<accession>Q4SGL7</accession>
<reference evidence="2" key="2">
    <citation type="submission" date="2004-02" db="EMBL/GenBank/DDBJ databases">
        <authorList>
            <consortium name="Genoscope"/>
            <consortium name="Whitehead Institute Centre for Genome Research"/>
        </authorList>
    </citation>
    <scope>NUCLEOTIDE SEQUENCE</scope>
</reference>
<sequence>MWGHERNDIYSGPFLFDSNDTLSNSRFQYRGDKKNNCSLTIHHVGHNDSGKYAFRFVTGNPPDGFTGADGSTLRVVGLSVLPSSLGETKEGDSLHLTCQSGCGGAQGSFSWFKDRLLVRVGAMLNLSFLSESDSGDYNCSLSTHPGTTSEVKHVNVECEPGKQIQGVTKRKTTR</sequence>
<dbReference type="InterPro" id="IPR007110">
    <property type="entry name" value="Ig-like_dom"/>
</dbReference>
<organism evidence="2">
    <name type="scientific">Tetraodon nigroviridis</name>
    <name type="common">Spotted green pufferfish</name>
    <name type="synonym">Chelonodon nigroviridis</name>
    <dbReference type="NCBI Taxonomy" id="99883"/>
    <lineage>
        <taxon>Eukaryota</taxon>
        <taxon>Metazoa</taxon>
        <taxon>Chordata</taxon>
        <taxon>Craniata</taxon>
        <taxon>Vertebrata</taxon>
        <taxon>Euteleostomi</taxon>
        <taxon>Actinopterygii</taxon>
        <taxon>Neopterygii</taxon>
        <taxon>Teleostei</taxon>
        <taxon>Neoteleostei</taxon>
        <taxon>Acanthomorphata</taxon>
        <taxon>Eupercaria</taxon>
        <taxon>Tetraodontiformes</taxon>
        <taxon>Tetradontoidea</taxon>
        <taxon>Tetraodontidae</taxon>
        <taxon>Tetraodon</taxon>
    </lineage>
</organism>
<dbReference type="SUPFAM" id="SSF48726">
    <property type="entry name" value="Immunoglobulin"/>
    <property type="match status" value="2"/>
</dbReference>
<dbReference type="InterPro" id="IPR013783">
    <property type="entry name" value="Ig-like_fold"/>
</dbReference>
<protein>
    <submittedName>
        <fullName evidence="2">(spotted green pufferfish) hypothetical protein</fullName>
    </submittedName>
</protein>
<dbReference type="PANTHER" id="PTHR46013:SF4">
    <property type="entry name" value="B-CELL RECEPTOR CD22-RELATED"/>
    <property type="match status" value="1"/>
</dbReference>
<dbReference type="EMBL" id="CAAE01014593">
    <property type="protein sequence ID" value="CAG00215.1"/>
    <property type="molecule type" value="Genomic_DNA"/>
</dbReference>
<dbReference type="SMART" id="SM00409">
    <property type="entry name" value="IG"/>
    <property type="match status" value="1"/>
</dbReference>
<name>Q4SGL7_TETNG</name>
<evidence type="ECO:0000259" key="1">
    <source>
        <dbReference type="PROSITE" id="PS50835"/>
    </source>
</evidence>
<dbReference type="Gene3D" id="2.60.40.10">
    <property type="entry name" value="Immunoglobulins"/>
    <property type="match status" value="2"/>
</dbReference>
<dbReference type="OrthoDB" id="9448246at2759"/>
<dbReference type="AlphaFoldDB" id="Q4SGL7"/>
<feature type="domain" description="Ig-like" evidence="1">
    <location>
        <begin position="62"/>
        <end position="157"/>
    </location>
</feature>
<reference evidence="2" key="1">
    <citation type="journal article" date="2004" name="Nature">
        <title>Genome duplication in the teleost fish Tetraodon nigroviridis reveals the early vertebrate proto-karyotype.</title>
        <authorList>
            <person name="Jaillon O."/>
            <person name="Aury J.-M."/>
            <person name="Brunet F."/>
            <person name="Petit J.-L."/>
            <person name="Stange-Thomann N."/>
            <person name="Mauceli E."/>
            <person name="Bouneau L."/>
            <person name="Fischer C."/>
            <person name="Ozouf-Costaz C."/>
            <person name="Bernot A."/>
            <person name="Nicaud S."/>
            <person name="Jaffe D."/>
            <person name="Fisher S."/>
            <person name="Lutfalla G."/>
            <person name="Dossat C."/>
            <person name="Segurens B."/>
            <person name="Dasilva C."/>
            <person name="Salanoubat M."/>
            <person name="Levy M."/>
            <person name="Boudet N."/>
            <person name="Castellano S."/>
            <person name="Anthouard V."/>
            <person name="Jubin C."/>
            <person name="Castelli V."/>
            <person name="Katinka M."/>
            <person name="Vacherie B."/>
            <person name="Biemont C."/>
            <person name="Skalli Z."/>
            <person name="Cattolico L."/>
            <person name="Poulain J."/>
            <person name="De Berardinis V."/>
            <person name="Cruaud C."/>
            <person name="Duprat S."/>
            <person name="Brottier P."/>
            <person name="Coutanceau J.-P."/>
            <person name="Gouzy J."/>
            <person name="Parra G."/>
            <person name="Lardier G."/>
            <person name="Chapple C."/>
            <person name="McKernan K.J."/>
            <person name="McEwan P."/>
            <person name="Bosak S."/>
            <person name="Kellis M."/>
            <person name="Volff J.-N."/>
            <person name="Guigo R."/>
            <person name="Zody M.C."/>
            <person name="Mesirov J."/>
            <person name="Lindblad-Toh K."/>
            <person name="Birren B."/>
            <person name="Nusbaum C."/>
            <person name="Kahn D."/>
            <person name="Robinson-Rechavi M."/>
            <person name="Laudet V."/>
            <person name="Schachter V."/>
            <person name="Quetier F."/>
            <person name="Saurin W."/>
            <person name="Scarpelli C."/>
            <person name="Wincker P."/>
            <person name="Lander E.S."/>
            <person name="Weissenbach J."/>
            <person name="Roest Crollius H."/>
        </authorList>
    </citation>
    <scope>NUCLEOTIDE SEQUENCE [LARGE SCALE GENOMIC DNA]</scope>
</reference>